<organism evidence="3 4">
    <name type="scientific">Sphagnurus paluster</name>
    <dbReference type="NCBI Taxonomy" id="117069"/>
    <lineage>
        <taxon>Eukaryota</taxon>
        <taxon>Fungi</taxon>
        <taxon>Dikarya</taxon>
        <taxon>Basidiomycota</taxon>
        <taxon>Agaricomycotina</taxon>
        <taxon>Agaricomycetes</taxon>
        <taxon>Agaricomycetidae</taxon>
        <taxon>Agaricales</taxon>
        <taxon>Tricholomatineae</taxon>
        <taxon>Lyophyllaceae</taxon>
        <taxon>Sphagnurus</taxon>
    </lineage>
</organism>
<feature type="compositionally biased region" description="Pro residues" evidence="1">
    <location>
        <begin position="283"/>
        <end position="309"/>
    </location>
</feature>
<dbReference type="AlphaFoldDB" id="A0A9P7FXY3"/>
<name>A0A9P7FXY3_9AGAR</name>
<feature type="compositionally biased region" description="Pro residues" evidence="1">
    <location>
        <begin position="329"/>
        <end position="354"/>
    </location>
</feature>
<evidence type="ECO:0000259" key="2">
    <source>
        <dbReference type="PROSITE" id="PS51673"/>
    </source>
</evidence>
<feature type="compositionally biased region" description="Low complexity" evidence="1">
    <location>
        <begin position="372"/>
        <end position="382"/>
    </location>
</feature>
<feature type="compositionally biased region" description="Polar residues" evidence="1">
    <location>
        <begin position="57"/>
        <end position="72"/>
    </location>
</feature>
<keyword evidence="4" id="KW-1185">Reference proteome</keyword>
<protein>
    <recommendedName>
        <fullName evidence="2">SUZ domain-containing protein</fullName>
    </recommendedName>
</protein>
<feature type="domain" description="SUZ" evidence="2">
    <location>
        <begin position="1"/>
        <end position="98"/>
    </location>
</feature>
<evidence type="ECO:0000313" key="3">
    <source>
        <dbReference type="EMBL" id="KAG5637285.1"/>
    </source>
</evidence>
<dbReference type="Pfam" id="PF12752">
    <property type="entry name" value="SUZ"/>
    <property type="match status" value="1"/>
</dbReference>
<feature type="compositionally biased region" description="Polar residues" evidence="1">
    <location>
        <begin position="256"/>
        <end position="268"/>
    </location>
</feature>
<dbReference type="OrthoDB" id="278430at2759"/>
<dbReference type="InterPro" id="IPR024771">
    <property type="entry name" value="SUZ"/>
</dbReference>
<feature type="region of interest" description="Disordered" evidence="1">
    <location>
        <begin position="248"/>
        <end position="612"/>
    </location>
</feature>
<reference evidence="3" key="2">
    <citation type="submission" date="2021-10" db="EMBL/GenBank/DDBJ databases">
        <title>Phylogenomics reveals ancestral predisposition of the termite-cultivated fungus Termitomyces towards a domesticated lifestyle.</title>
        <authorList>
            <person name="Auxier B."/>
            <person name="Grum-Grzhimaylo A."/>
            <person name="Cardenas M.E."/>
            <person name="Lodge J.D."/>
            <person name="Laessoe T."/>
            <person name="Pedersen O."/>
            <person name="Smith M.E."/>
            <person name="Kuyper T.W."/>
            <person name="Franco-Molano E.A."/>
            <person name="Baroni T.J."/>
            <person name="Aanen D.K."/>
        </authorList>
    </citation>
    <scope>NUCLEOTIDE SEQUENCE</scope>
    <source>
        <strain evidence="3">D49</strain>
    </source>
</reference>
<feature type="compositionally biased region" description="Polar residues" evidence="1">
    <location>
        <begin position="138"/>
        <end position="149"/>
    </location>
</feature>
<evidence type="ECO:0000313" key="4">
    <source>
        <dbReference type="Proteomes" id="UP000717328"/>
    </source>
</evidence>
<feature type="region of interest" description="Disordered" evidence="1">
    <location>
        <begin position="1"/>
        <end position="79"/>
    </location>
</feature>
<feature type="compositionally biased region" description="Low complexity" evidence="1">
    <location>
        <begin position="457"/>
        <end position="500"/>
    </location>
</feature>
<feature type="compositionally biased region" description="Low complexity" evidence="1">
    <location>
        <begin position="168"/>
        <end position="186"/>
    </location>
</feature>
<evidence type="ECO:0000256" key="1">
    <source>
        <dbReference type="SAM" id="MobiDB-lite"/>
    </source>
</evidence>
<feature type="compositionally biased region" description="Basic and acidic residues" evidence="1">
    <location>
        <begin position="91"/>
        <end position="107"/>
    </location>
</feature>
<feature type="compositionally biased region" description="Polar residues" evidence="1">
    <location>
        <begin position="187"/>
        <end position="197"/>
    </location>
</feature>
<comment type="caution">
    <text evidence="3">The sequence shown here is derived from an EMBL/GenBank/DDBJ whole genome shotgun (WGS) entry which is preliminary data.</text>
</comment>
<dbReference type="PROSITE" id="PS51673">
    <property type="entry name" value="SUZ"/>
    <property type="match status" value="1"/>
</dbReference>
<accession>A0A9P7FXY3</accession>
<reference evidence="3" key="1">
    <citation type="submission" date="2021-02" db="EMBL/GenBank/DDBJ databases">
        <authorList>
            <person name="Nieuwenhuis M."/>
            <person name="Van De Peppel L.J.J."/>
        </authorList>
    </citation>
    <scope>NUCLEOTIDE SEQUENCE</scope>
    <source>
        <strain evidence="3">D49</strain>
    </source>
</reference>
<feature type="compositionally biased region" description="Acidic residues" evidence="1">
    <location>
        <begin position="46"/>
        <end position="55"/>
    </location>
</feature>
<gene>
    <name evidence="3" type="ORF">H0H81_005080</name>
</gene>
<feature type="compositionally biased region" description="Low complexity" evidence="1">
    <location>
        <begin position="108"/>
        <end position="124"/>
    </location>
</feature>
<proteinExistence type="predicted"/>
<feature type="compositionally biased region" description="Gly residues" evidence="1">
    <location>
        <begin position="704"/>
        <end position="716"/>
    </location>
</feature>
<feature type="region of interest" description="Disordered" evidence="1">
    <location>
        <begin position="91"/>
        <end position="229"/>
    </location>
</feature>
<dbReference type="Proteomes" id="UP000717328">
    <property type="component" value="Unassembled WGS sequence"/>
</dbReference>
<dbReference type="EMBL" id="JABCKI010005842">
    <property type="protein sequence ID" value="KAG5637285.1"/>
    <property type="molecule type" value="Genomic_DNA"/>
</dbReference>
<feature type="region of interest" description="Disordered" evidence="1">
    <location>
        <begin position="681"/>
        <end position="716"/>
    </location>
</feature>
<sequence>MAPARRLCDLVPPEMTAQPAFKIMRRSAPERRSSKAQSQAGSVAGEDADLSDVEPSETGSLGGRSSATGGSSNKKRMTIEEREAAYIEARSRIFGLEEKEKGKEKDMSASSSSLSLVSGSASTSGEGGSSAAGDLDETVSSPATESEYSGPSGPVVREKKENNRHLPRNASASSSRSLRGAPGSSRNSRAPSPSFTFATIYEPSQPMYDPSQPPHHAYHPQYAYPYAPPGQPHNAYYGYPYYPPYNPYQSPPLPQHSASDPSTPSNEIYMSAPHGGYAHPYGGWPPPQHPAPPPPHMQHPSQIPPPPPHHGMNPNGAPPPGHAPQYQPYMPPPHAYPYPMSYYPPQPGQPPLESPPSHGNQNVYDTPRGVMANPANNNSAPNIGRNGAVSHANANGRAPNRHNGVNGGKARGAPPMNQGRGAWSYGPGVSQGGYASSPGSVGMDTIGPRLTSRKASNHSVASSANSRSSNCDDVSSTAVSKSSSTTSSSSRRTYTSTTSSQHPLPPRPDWAVGLKPQPTLHSTQSRHHADHSHNNNNSNNNNTPITAPRSLNGNGNGNGSSGHNVAFQHQHQHQQHQQKPVPLQSPTDFPPLSAVSAAAPEKRTPVVSGAWGSNATNRSIRMTSPGQPANANVNANVLVQHHSSNNGAGDGGMQTQLQDADRGFERPPPKSAELFNPKVLRRPAIASGGKAQVQPSEKEKKGAGEGGVGDVGGGAGALAGQVEAMHLGAVESPQLVQAPLEVLSSV</sequence>